<keyword evidence="3" id="KW-1185">Reference proteome</keyword>
<dbReference type="EMBL" id="FNBE01000007">
    <property type="protein sequence ID" value="SDF90481.1"/>
    <property type="molecule type" value="Genomic_DNA"/>
</dbReference>
<sequence length="185" mass="20344">MPIVTTPHASRRLTRWGFDTAALRTWDRWELARGTQRLRVTSVPARHGPVGVRRALPPVMGSIVELVRDGRVALRVYVTGDTVSGSFLREVHERYPRLDAMVIHLGGTRIAGLLVTLDARQGADLVALHRPSLTVPVHFDDYDVFRSPLSHFLQEVRDRGLVGVHPVLRGDTVDLSGAAVPPGSG</sequence>
<organism evidence="2 3">
    <name type="scientific">Pseudonocardia oroxyli</name>
    <dbReference type="NCBI Taxonomy" id="366584"/>
    <lineage>
        <taxon>Bacteria</taxon>
        <taxon>Bacillati</taxon>
        <taxon>Actinomycetota</taxon>
        <taxon>Actinomycetes</taxon>
        <taxon>Pseudonocardiales</taxon>
        <taxon>Pseudonocardiaceae</taxon>
        <taxon>Pseudonocardia</taxon>
    </lineage>
</organism>
<dbReference type="InterPro" id="IPR036866">
    <property type="entry name" value="RibonucZ/Hydroxyglut_hydro"/>
</dbReference>
<name>A0A1G7PW66_PSEOR</name>
<evidence type="ECO:0000313" key="2">
    <source>
        <dbReference type="EMBL" id="SDF90481.1"/>
    </source>
</evidence>
<evidence type="ECO:0000259" key="1">
    <source>
        <dbReference type="Pfam" id="PF12706"/>
    </source>
</evidence>
<proteinExistence type="predicted"/>
<dbReference type="Pfam" id="PF12706">
    <property type="entry name" value="Lactamase_B_2"/>
    <property type="match status" value="1"/>
</dbReference>
<gene>
    <name evidence="2" type="ORF">SAMN05216377_107257</name>
</gene>
<dbReference type="InterPro" id="IPR050114">
    <property type="entry name" value="UPF0173_UPF0282_UlaG_hydrolase"/>
</dbReference>
<reference evidence="2 3" key="1">
    <citation type="submission" date="2016-10" db="EMBL/GenBank/DDBJ databases">
        <authorList>
            <person name="de Groot N.N."/>
        </authorList>
    </citation>
    <scope>NUCLEOTIDE SEQUENCE [LARGE SCALE GENOMIC DNA]</scope>
    <source>
        <strain evidence="2 3">CGMCC 4.3143</strain>
    </source>
</reference>
<dbReference type="Proteomes" id="UP000198967">
    <property type="component" value="Unassembled WGS sequence"/>
</dbReference>
<dbReference type="PANTHER" id="PTHR43546">
    <property type="entry name" value="UPF0173 METAL-DEPENDENT HYDROLASE MJ1163-RELATED"/>
    <property type="match status" value="1"/>
</dbReference>
<dbReference type="InterPro" id="IPR001279">
    <property type="entry name" value="Metallo-B-lactamas"/>
</dbReference>
<accession>A0A1G7PW66</accession>
<dbReference type="Gene3D" id="3.60.15.10">
    <property type="entry name" value="Ribonuclease Z/Hydroxyacylglutathione hydrolase-like"/>
    <property type="match status" value="1"/>
</dbReference>
<dbReference type="AlphaFoldDB" id="A0A1G7PW66"/>
<dbReference type="STRING" id="366584.SAMN05216377_107257"/>
<dbReference type="SUPFAM" id="SSF56281">
    <property type="entry name" value="Metallo-hydrolase/oxidoreductase"/>
    <property type="match status" value="1"/>
</dbReference>
<evidence type="ECO:0000313" key="3">
    <source>
        <dbReference type="Proteomes" id="UP000198967"/>
    </source>
</evidence>
<dbReference type="PANTHER" id="PTHR43546:SF7">
    <property type="entry name" value="METALLO-BETA-LACTAMASE DOMAIN-CONTAINING PROTEIN"/>
    <property type="match status" value="1"/>
</dbReference>
<protein>
    <recommendedName>
        <fullName evidence="1">Metallo-beta-lactamase domain-containing protein</fullName>
    </recommendedName>
</protein>
<feature type="domain" description="Metallo-beta-lactamase" evidence="1">
    <location>
        <begin position="2"/>
        <end position="139"/>
    </location>
</feature>